<evidence type="ECO:0000256" key="1">
    <source>
        <dbReference type="SAM" id="MobiDB-lite"/>
    </source>
</evidence>
<organism evidence="2 3">
    <name type="scientific">Chloebia gouldiae</name>
    <name type="common">Gouldian finch</name>
    <name type="synonym">Erythrura gouldiae</name>
    <dbReference type="NCBI Taxonomy" id="44316"/>
    <lineage>
        <taxon>Eukaryota</taxon>
        <taxon>Metazoa</taxon>
        <taxon>Chordata</taxon>
        <taxon>Craniata</taxon>
        <taxon>Vertebrata</taxon>
        <taxon>Euteleostomi</taxon>
        <taxon>Archelosauria</taxon>
        <taxon>Archosauria</taxon>
        <taxon>Dinosauria</taxon>
        <taxon>Saurischia</taxon>
        <taxon>Theropoda</taxon>
        <taxon>Coelurosauria</taxon>
        <taxon>Aves</taxon>
        <taxon>Neognathae</taxon>
        <taxon>Neoaves</taxon>
        <taxon>Telluraves</taxon>
        <taxon>Australaves</taxon>
        <taxon>Passeriformes</taxon>
        <taxon>Passeroidea</taxon>
        <taxon>Passeridae</taxon>
        <taxon>Chloebia</taxon>
    </lineage>
</organism>
<comment type="caution">
    <text evidence="2">The sequence shown here is derived from an EMBL/GenBank/DDBJ whole genome shotgun (WGS) entry which is preliminary data.</text>
</comment>
<dbReference type="AlphaFoldDB" id="A0A3L8RBT5"/>
<sequence>MELPGGGSLAVTGGGSEGEGPDLGGAPPLPGARLHPCRLPRGGPGELLPGEPPPRTAPRACKTSVGTQCDPEEIIVLSDSD</sequence>
<reference evidence="2 3" key="1">
    <citation type="journal article" date="2018" name="Proc. R. Soc. B">
        <title>A non-coding region near Follistatin controls head colour polymorphism in the Gouldian finch.</title>
        <authorList>
            <person name="Toomey M.B."/>
            <person name="Marques C.I."/>
            <person name="Andrade P."/>
            <person name="Araujo P.M."/>
            <person name="Sabatino S."/>
            <person name="Gazda M.A."/>
            <person name="Afonso S."/>
            <person name="Lopes R.J."/>
            <person name="Corbo J.C."/>
            <person name="Carneiro M."/>
        </authorList>
    </citation>
    <scope>NUCLEOTIDE SEQUENCE [LARGE SCALE GENOMIC DNA]</scope>
    <source>
        <strain evidence="2">Red01</strain>
        <tissue evidence="2">Muscle</tissue>
    </source>
</reference>
<proteinExistence type="predicted"/>
<dbReference type="EMBL" id="QUSF01000558">
    <property type="protein sequence ID" value="RLV76532.1"/>
    <property type="molecule type" value="Genomic_DNA"/>
</dbReference>
<gene>
    <name evidence="2" type="ORF">DV515_00016881</name>
</gene>
<evidence type="ECO:0000313" key="2">
    <source>
        <dbReference type="EMBL" id="RLV76532.1"/>
    </source>
</evidence>
<dbReference type="Proteomes" id="UP000276834">
    <property type="component" value="Unassembled WGS sequence"/>
</dbReference>
<evidence type="ECO:0000313" key="3">
    <source>
        <dbReference type="Proteomes" id="UP000276834"/>
    </source>
</evidence>
<keyword evidence="3" id="KW-1185">Reference proteome</keyword>
<name>A0A3L8RBT5_CHLGU</name>
<feature type="region of interest" description="Disordered" evidence="1">
    <location>
        <begin position="1"/>
        <end position="81"/>
    </location>
</feature>
<protein>
    <submittedName>
        <fullName evidence="2">Uncharacterized protein</fullName>
    </submittedName>
</protein>
<feature type="compositionally biased region" description="Gly residues" evidence="1">
    <location>
        <begin position="1"/>
        <end position="23"/>
    </location>
</feature>
<accession>A0A3L8RBT5</accession>